<dbReference type="HOGENOM" id="CLU_560979_0_0_2"/>
<dbReference type="PATRIC" id="fig|1229909.8.peg.1310"/>
<dbReference type="Proteomes" id="UP000006100">
    <property type="component" value="Chromosome"/>
</dbReference>
<name>K0B9W9_9ARCH</name>
<protein>
    <submittedName>
        <fullName evidence="1">Uncharacterized protein</fullName>
    </submittedName>
</protein>
<evidence type="ECO:0000313" key="2">
    <source>
        <dbReference type="Proteomes" id="UP000006100"/>
    </source>
</evidence>
<dbReference type="RefSeq" id="WP_014965364.1">
    <property type="nucleotide sequence ID" value="NC_018656.1"/>
</dbReference>
<dbReference type="AlphaFoldDB" id="K0B9W9"/>
<reference evidence="1 2" key="1">
    <citation type="journal article" date="2012" name="J. Bacteriol.">
        <title>Draft Genome Sequence of an Ammonia-Oxidizing Archaeon, "Candidatus Nitrosopumilus sediminis" AR2, from Svalbard in the Arctic Circle.</title>
        <authorList>
            <person name="Park S.J."/>
            <person name="Kim J.G."/>
            <person name="Jung M.Y."/>
            <person name="Kim S.J."/>
            <person name="Cha I.T."/>
            <person name="Ghai R."/>
            <person name="Martin-Cuadrado A.B."/>
            <person name="Rodriguez-Valera F."/>
            <person name="Rhee S.K."/>
        </authorList>
    </citation>
    <scope>NUCLEOTIDE SEQUENCE [LARGE SCALE GENOMIC DNA]</scope>
    <source>
        <strain evidence="1 2">AR2</strain>
    </source>
</reference>
<gene>
    <name evidence="1" type="ORF">NSED_05955</name>
</gene>
<dbReference type="EMBL" id="CP003843">
    <property type="protein sequence ID" value="AFS82993.1"/>
    <property type="molecule type" value="Genomic_DNA"/>
</dbReference>
<organism evidence="1 2">
    <name type="scientific">Candidatus Nitrosopumilus sediminis</name>
    <dbReference type="NCBI Taxonomy" id="1229909"/>
    <lineage>
        <taxon>Archaea</taxon>
        <taxon>Nitrososphaerota</taxon>
        <taxon>Nitrososphaeria</taxon>
        <taxon>Nitrosopumilales</taxon>
        <taxon>Nitrosopumilaceae</taxon>
        <taxon>Nitrosopumilus</taxon>
    </lineage>
</organism>
<dbReference type="eggNOG" id="arCOG12837">
    <property type="taxonomic scope" value="Archaea"/>
</dbReference>
<keyword evidence="2" id="KW-1185">Reference proteome</keyword>
<accession>K0B9W9</accession>
<dbReference type="OrthoDB" id="2395at2157"/>
<dbReference type="KEGG" id="nir:NSED_05955"/>
<evidence type="ECO:0000313" key="1">
    <source>
        <dbReference type="EMBL" id="AFS82993.1"/>
    </source>
</evidence>
<proteinExistence type="predicted"/>
<sequence length="440" mass="50228">MKYFVIFLILICFAITSFGSTFGQQEDLVPSEKTLVPYTENYNVRFTSDGKIDYDLLIAKIMPEIFEEKLLAMGVDVARKDIVLSRGPQLSIYQPSSYNCGYVVDYTDRQVYWLEAAINSTHIQYAKIFTETPAPNGPPGIIEEWNLGWCFGPLKEKVSAIFLEDKSYLTQEEESIIAAAIKHELRGNPSLGNQEFKVGKFNFDYGEDVLAFCGEFQNPFGHGLNFFGGAMQNSILDDFHLESSMSPLCAINKDAKIFSVSFSSGEPEPGLERWKNNRMETVYLKPHSVEKLLERNYMMVKPAHNMIMEYSTSLNVDFISYHPNDSNTIFELEPSQNDTFVKIRIPQNGGNYYMSYGPNEWNKGDLTSVAILVDGIEVPYKEQLYVQAPDAPYPQYFTDYIFKFPAKSSMFNVILFIENYVPDSDHSDDEWDGYAPVDDY</sequence>
<dbReference type="GeneID" id="13696986"/>
<dbReference type="STRING" id="1229909.NSED_05955"/>